<dbReference type="SUPFAM" id="SSF50969">
    <property type="entry name" value="YVTN repeat-like/Quinoprotein amine dehydrogenase"/>
    <property type="match status" value="1"/>
</dbReference>
<proteinExistence type="predicted"/>
<dbReference type="InterPro" id="IPR011044">
    <property type="entry name" value="Quino_amine_DH_bsu"/>
</dbReference>
<dbReference type="InterPro" id="IPR055188">
    <property type="entry name" value="Choice_anch_I"/>
</dbReference>
<dbReference type="InterPro" id="IPR026444">
    <property type="entry name" value="Secre_tail"/>
</dbReference>
<feature type="domain" description="Secretion system C-terminal sorting" evidence="4">
    <location>
        <begin position="978"/>
        <end position="1052"/>
    </location>
</feature>
<feature type="domain" description="Phytase-like" evidence="3">
    <location>
        <begin position="291"/>
        <end position="679"/>
    </location>
</feature>
<evidence type="ECO:0000313" key="7">
    <source>
        <dbReference type="Proteomes" id="UP000223913"/>
    </source>
</evidence>
<dbReference type="PANTHER" id="PTHR46928:SF1">
    <property type="entry name" value="MESENCHYME-SPECIFIC CELL SURFACE GLYCOPROTEIN"/>
    <property type="match status" value="1"/>
</dbReference>
<evidence type="ECO:0000259" key="3">
    <source>
        <dbReference type="Pfam" id="PF13449"/>
    </source>
</evidence>
<dbReference type="Proteomes" id="UP000223913">
    <property type="component" value="Unassembled WGS sequence"/>
</dbReference>
<dbReference type="Gene3D" id="2.130.10.10">
    <property type="entry name" value="YVTN repeat-like/Quinoprotein amine dehydrogenase"/>
    <property type="match status" value="1"/>
</dbReference>
<feature type="region of interest" description="Disordered" evidence="1">
    <location>
        <begin position="838"/>
        <end position="860"/>
    </location>
</feature>
<name>A0A2D0N5I1_FLAN2</name>
<dbReference type="RefSeq" id="WP_099152824.1">
    <property type="nucleotide sequence ID" value="NZ_PDUD01000029.1"/>
</dbReference>
<protein>
    <submittedName>
        <fullName evidence="6">Calcium-binding protein</fullName>
    </submittedName>
</protein>
<feature type="domain" description="Choice-of-anchor I" evidence="5">
    <location>
        <begin position="27"/>
        <end position="260"/>
    </location>
</feature>
<evidence type="ECO:0000259" key="4">
    <source>
        <dbReference type="Pfam" id="PF18962"/>
    </source>
</evidence>
<feature type="chain" id="PRO_5013220373" evidence="2">
    <location>
        <begin position="23"/>
        <end position="1057"/>
    </location>
</feature>
<dbReference type="InterPro" id="IPR015943">
    <property type="entry name" value="WD40/YVTN_repeat-like_dom_sf"/>
</dbReference>
<feature type="signal peptide" evidence="2">
    <location>
        <begin position="1"/>
        <end position="22"/>
    </location>
</feature>
<dbReference type="InterPro" id="IPR027372">
    <property type="entry name" value="Phytase-like_dom"/>
</dbReference>
<dbReference type="NCBIfam" id="TIGR04183">
    <property type="entry name" value="Por_Secre_tail"/>
    <property type="match status" value="1"/>
</dbReference>
<dbReference type="InterPro" id="IPR052956">
    <property type="entry name" value="Mesenchyme-surface_protein"/>
</dbReference>
<feature type="domain" description="Choice-of-anchor I" evidence="5">
    <location>
        <begin position="702"/>
        <end position="950"/>
    </location>
</feature>
<dbReference type="AlphaFoldDB" id="A0A2D0N5I1"/>
<reference evidence="6 7" key="1">
    <citation type="submission" date="2017-10" db="EMBL/GenBank/DDBJ databases">
        <title>The draft genome sequence of Lewinella nigricans NBRC 102662.</title>
        <authorList>
            <person name="Wang K."/>
        </authorList>
    </citation>
    <scope>NUCLEOTIDE SEQUENCE [LARGE SCALE GENOMIC DNA]</scope>
    <source>
        <strain evidence="6 7">NBRC 102662</strain>
    </source>
</reference>
<dbReference type="Pfam" id="PF18962">
    <property type="entry name" value="Por_Secre_tail"/>
    <property type="match status" value="1"/>
</dbReference>
<comment type="caution">
    <text evidence="6">The sequence shown here is derived from an EMBL/GenBank/DDBJ whole genome shotgun (WGS) entry which is preliminary data.</text>
</comment>
<dbReference type="EMBL" id="PDUD01000029">
    <property type="protein sequence ID" value="PHN03792.1"/>
    <property type="molecule type" value="Genomic_DNA"/>
</dbReference>
<accession>A0A2D0N5I1</accession>
<feature type="compositionally biased region" description="Basic and acidic residues" evidence="1">
    <location>
        <begin position="844"/>
        <end position="860"/>
    </location>
</feature>
<evidence type="ECO:0000313" key="6">
    <source>
        <dbReference type="EMBL" id="PHN03792.1"/>
    </source>
</evidence>
<dbReference type="Pfam" id="PF22494">
    <property type="entry name" value="choice_anch_I"/>
    <property type="match status" value="2"/>
</dbReference>
<gene>
    <name evidence="6" type="ORF">CRP01_24910</name>
</gene>
<sequence>MAKFYPGICLLLSLFSFQMAWAQDLEVNYLSTYSTGIFDEGAAEIVAYDPGTQRLFFTNADAGTIDVLDISNPSIPTLIQQIDISAYGDGVNSVAVNNGLVAAAVENEVATAAGSVVFFDAAGNFLNQVTAGVLPDMVTFSPDGTKVLVANEGEPDDDYQIDPEGSVTIIDLSAGVEAASATQITFEAFNDQRVYLLNKGIRLFGPNATVAQDLEPEYIAVSADNTIAYVSLQENNGLAVIDIARASVLDILPLGYKDHLRGEPVLEEYLFNELSWWPTLGTPLYDNPAVELGGFSGLWFDPYTSTDDQLSFFVIPDRGPNEATVSRAAAGTSQNLRPFKLPDYQARVEKLILFKSTGNIYIDANPVYLTRKDGVTPISGRGNIPGFDEVPVTPTSDEVYTSTDYVVDGRSFHALEYDAFGGDFEGILRTPDRHFWMCDEYRPAIYHFDESGVLVERYVPEGTSLLGDEAQPEGYYGAETLPAVYSKRRPNRGFEAIAYDSDENIIYTFIQSPIENPDNRVRNNSDVIRILGIDPADGTPVREYVYLLERNRESGIGISRVDKIGDAVYAGNGKFLVLERDSSTPDDGDTGKKYVFEFTTKGATNILGTALSLKDAFSGENDKTLEMMTGDELAAAGIQPVAKTKVLNLPSIGYLPSDKPEGLAILPNGDLAVMNDNDFGLAGAGVSDNSSLGIISFQQNYGFDASDRDDEIEIVPRPTLGMYMPDAIASFSIDGKTYIATANEGDSRDYDGYSEELRVDDLVLDPDSYPNAADLQESENLGRLKTTAANGDVDGDGDVDQIYSYGARSFSILDENGNLIFDSGDEFERITAELLPDYFNSQGDDDRKNRSDDKGPEPESVTVKEIDGVYYAIIGLERIGGFMVYNVTDPHKAEYVTYFYNRDFSLAPEDDTTGDVAPEDLIVIDAADSPTGQTLLVSAAEVSGTISIFTLGESSSVRPIEDGIDVAAPAVASIDPVIYPNPVADYFNLDFAIEKETPVTISVFDQTGRRVLVRDYGQVQSGQHSLRFNAHNWPAGSYILQVRTARGQHTQQLLKVN</sequence>
<evidence type="ECO:0000259" key="5">
    <source>
        <dbReference type="Pfam" id="PF22494"/>
    </source>
</evidence>
<keyword evidence="7" id="KW-1185">Reference proteome</keyword>
<keyword evidence="2" id="KW-0732">Signal</keyword>
<evidence type="ECO:0000256" key="2">
    <source>
        <dbReference type="SAM" id="SignalP"/>
    </source>
</evidence>
<organism evidence="6 7">
    <name type="scientific">Flavilitoribacter nigricans (strain ATCC 23147 / DSM 23189 / NBRC 102662 / NCIMB 1420 / SS-2)</name>
    <name type="common">Lewinella nigricans</name>
    <dbReference type="NCBI Taxonomy" id="1122177"/>
    <lineage>
        <taxon>Bacteria</taxon>
        <taxon>Pseudomonadati</taxon>
        <taxon>Bacteroidota</taxon>
        <taxon>Saprospiria</taxon>
        <taxon>Saprospirales</taxon>
        <taxon>Lewinellaceae</taxon>
        <taxon>Flavilitoribacter</taxon>
    </lineage>
</organism>
<dbReference type="OrthoDB" id="9803927at2"/>
<dbReference type="PANTHER" id="PTHR46928">
    <property type="entry name" value="MESENCHYME-SPECIFIC CELL SURFACE GLYCOPROTEIN"/>
    <property type="match status" value="1"/>
</dbReference>
<evidence type="ECO:0000256" key="1">
    <source>
        <dbReference type="SAM" id="MobiDB-lite"/>
    </source>
</evidence>
<dbReference type="Pfam" id="PF13449">
    <property type="entry name" value="Phytase-like"/>
    <property type="match status" value="1"/>
</dbReference>